<dbReference type="InterPro" id="IPR009256">
    <property type="entry name" value="YqgQ-like"/>
</dbReference>
<dbReference type="Proteomes" id="UP000215137">
    <property type="component" value="Chromosome"/>
</dbReference>
<dbReference type="Pfam" id="PF06014">
    <property type="entry name" value="YqgQ-like"/>
    <property type="match status" value="1"/>
</dbReference>
<evidence type="ECO:0000313" key="2">
    <source>
        <dbReference type="Proteomes" id="UP000215137"/>
    </source>
</evidence>
<organism evidence="1 2">
    <name type="scientific">Cytobacillus kochii</name>
    <dbReference type="NCBI Taxonomy" id="859143"/>
    <lineage>
        <taxon>Bacteria</taxon>
        <taxon>Bacillati</taxon>
        <taxon>Bacillota</taxon>
        <taxon>Bacilli</taxon>
        <taxon>Bacillales</taxon>
        <taxon>Bacillaceae</taxon>
        <taxon>Cytobacillus</taxon>
    </lineage>
</organism>
<dbReference type="KEGG" id="bko:CKF48_17920"/>
<dbReference type="AlphaFoldDB" id="A0A248TPC9"/>
<accession>A0A248TPC9</accession>
<name>A0A248TPC9_9BACI</name>
<dbReference type="Gene3D" id="1.10.287.760">
    <property type="entry name" value="YqgQ-like"/>
    <property type="match status" value="1"/>
</dbReference>
<proteinExistence type="predicted"/>
<dbReference type="OrthoDB" id="2361671at2"/>
<evidence type="ECO:0000313" key="1">
    <source>
        <dbReference type="EMBL" id="ASV70084.1"/>
    </source>
</evidence>
<gene>
    <name evidence="1" type="ORF">CKF48_17920</name>
</gene>
<dbReference type="SUPFAM" id="SSF158379">
    <property type="entry name" value="YqgQ-like"/>
    <property type="match status" value="1"/>
</dbReference>
<dbReference type="RefSeq" id="WP_095373646.1">
    <property type="nucleotide sequence ID" value="NZ_CP022983.1"/>
</dbReference>
<protein>
    <submittedName>
        <fullName evidence="1">Cytosolic protein</fullName>
    </submittedName>
</protein>
<dbReference type="EMBL" id="CP022983">
    <property type="protein sequence ID" value="ASV70084.1"/>
    <property type="molecule type" value="Genomic_DNA"/>
</dbReference>
<keyword evidence="2" id="KW-1185">Reference proteome</keyword>
<reference evidence="1 2" key="1">
    <citation type="submission" date="2017-08" db="EMBL/GenBank/DDBJ databases">
        <title>Complete Genome Sequence of Bacillus kochii Oregon-R-modENCODE STRAIN BDGP4, isolated from Drosophila melanogaster gut.</title>
        <authorList>
            <person name="Wan K.H."/>
            <person name="Yu C."/>
            <person name="Park S."/>
            <person name="Hammonds A.S."/>
            <person name="Booth B.W."/>
            <person name="Celniker S.E."/>
        </authorList>
    </citation>
    <scope>NUCLEOTIDE SEQUENCE [LARGE SCALE GENOMIC DNA]</scope>
    <source>
        <strain evidence="1 2">BDGP4</strain>
    </source>
</reference>
<dbReference type="InterPro" id="IPR023164">
    <property type="entry name" value="YqgQ-like_sf"/>
</dbReference>
<sequence>MKSFYDVQQLLKAYGAIIYMGERLLDIEMMELEVSELYKAKIIEVDTYRDALLVLRAEREKEKKKTRK</sequence>